<accession>A0A4U0VCQ6</accession>
<reference evidence="2 3" key="1">
    <citation type="submission" date="2017-03" db="EMBL/GenBank/DDBJ databases">
        <title>Genomes of endolithic fungi from Antarctica.</title>
        <authorList>
            <person name="Coleine C."/>
            <person name="Masonjones S."/>
            <person name="Stajich J.E."/>
        </authorList>
    </citation>
    <scope>NUCLEOTIDE SEQUENCE [LARGE SCALE GENOMIC DNA]</scope>
    <source>
        <strain evidence="2 3">CCFEE 5311</strain>
    </source>
</reference>
<dbReference type="Proteomes" id="UP000310066">
    <property type="component" value="Unassembled WGS sequence"/>
</dbReference>
<comment type="caution">
    <text evidence="2">The sequence shown here is derived from an EMBL/GenBank/DDBJ whole genome shotgun (WGS) entry which is preliminary data.</text>
</comment>
<evidence type="ECO:0000256" key="1">
    <source>
        <dbReference type="SAM" id="MobiDB-lite"/>
    </source>
</evidence>
<proteinExistence type="predicted"/>
<protein>
    <submittedName>
        <fullName evidence="2">Uncharacterized protein</fullName>
    </submittedName>
</protein>
<feature type="compositionally biased region" description="Low complexity" evidence="1">
    <location>
        <begin position="159"/>
        <end position="172"/>
    </location>
</feature>
<gene>
    <name evidence="2" type="ORF">B0A54_02223</name>
</gene>
<name>A0A4U0VCQ6_9PEZI</name>
<organism evidence="2 3">
    <name type="scientific">Friedmanniomyces endolithicus</name>
    <dbReference type="NCBI Taxonomy" id="329885"/>
    <lineage>
        <taxon>Eukaryota</taxon>
        <taxon>Fungi</taxon>
        <taxon>Dikarya</taxon>
        <taxon>Ascomycota</taxon>
        <taxon>Pezizomycotina</taxon>
        <taxon>Dothideomycetes</taxon>
        <taxon>Dothideomycetidae</taxon>
        <taxon>Mycosphaerellales</taxon>
        <taxon>Teratosphaeriaceae</taxon>
        <taxon>Friedmanniomyces</taxon>
    </lineage>
</organism>
<dbReference type="STRING" id="329885.A0A4U0VCQ6"/>
<evidence type="ECO:0000313" key="3">
    <source>
        <dbReference type="Proteomes" id="UP000310066"/>
    </source>
</evidence>
<feature type="compositionally biased region" description="Gly residues" evidence="1">
    <location>
        <begin position="20"/>
        <end position="36"/>
    </location>
</feature>
<dbReference type="EMBL" id="NAJP01000008">
    <property type="protein sequence ID" value="TKA46392.1"/>
    <property type="molecule type" value="Genomic_DNA"/>
</dbReference>
<sequence length="423" mass="44787">MAPTTRASTRAAGAPPAPGPGGSGAGGGGRKPGGGGRKPKGSGVSKPSSRRKKTTKKGGSRRVATPPADVPDDDDQDHPEVGDENAPVAPVAAENPDDAAGNAQDAQEAPAVDAPAVDAPVAEAPAIDAPVAEAPAAEAPVDEGPAVEAPTPADDANLDAPAEAADDQAAAPDHVLDSIRDTVKCEYGDSDAGPRQNLQLTGELKIRQDPNQLARLAYNACFYLNLDPADPTRETLVSTIDAWRIEKRTVAKPKARNGWIHDFLSSTPKEDVDDHWSETWQCLRALYTKDGTVKASNKAMVAELRDHGLMFIEMIHTIPPHAQRGLLRPMLTLFRSLLQQLPEWYPFDGLLVLVPAQPAGDRGDVWGDSDQVEAQLIRIYTRADEYVVLVRRAAVGKDWIRVMGRNVLDGDNAANVAAGAPAQ</sequence>
<feature type="compositionally biased region" description="Basic residues" evidence="1">
    <location>
        <begin position="48"/>
        <end position="60"/>
    </location>
</feature>
<feature type="region of interest" description="Disordered" evidence="1">
    <location>
        <begin position="1"/>
        <end position="172"/>
    </location>
</feature>
<evidence type="ECO:0000313" key="2">
    <source>
        <dbReference type="EMBL" id="TKA46392.1"/>
    </source>
</evidence>
<dbReference type="AlphaFoldDB" id="A0A4U0VCQ6"/>
<dbReference type="OrthoDB" id="3928536at2759"/>
<feature type="compositionally biased region" description="Low complexity" evidence="1">
    <location>
        <begin position="84"/>
        <end position="150"/>
    </location>
</feature>
<feature type="compositionally biased region" description="Low complexity" evidence="1">
    <location>
        <begin position="1"/>
        <end position="14"/>
    </location>
</feature>